<protein>
    <submittedName>
        <fullName evidence="4">MBL fold metallo-hydrolase</fullName>
    </submittedName>
</protein>
<evidence type="ECO:0000313" key="4">
    <source>
        <dbReference type="EMBL" id="MDT0351970.1"/>
    </source>
</evidence>
<name>A0ABU2NE11_9PSEU</name>
<dbReference type="PANTHER" id="PTHR15032:SF4">
    <property type="entry name" value="N-ACYL-PHOSPHATIDYLETHANOLAMINE-HYDROLYZING PHOSPHOLIPASE D"/>
    <property type="match status" value="1"/>
</dbReference>
<feature type="signal peptide" evidence="2">
    <location>
        <begin position="1"/>
        <end position="22"/>
    </location>
</feature>
<feature type="region of interest" description="Disordered" evidence="1">
    <location>
        <begin position="352"/>
        <end position="374"/>
    </location>
</feature>
<comment type="caution">
    <text evidence="4">The sequence shown here is derived from an EMBL/GenBank/DDBJ whole genome shotgun (WGS) entry which is preliminary data.</text>
</comment>
<dbReference type="InterPro" id="IPR036866">
    <property type="entry name" value="RibonucZ/Hydroxyglut_hydro"/>
</dbReference>
<evidence type="ECO:0000256" key="1">
    <source>
        <dbReference type="SAM" id="MobiDB-lite"/>
    </source>
</evidence>
<keyword evidence="2" id="KW-0732">Signal</keyword>
<organism evidence="4 5">
    <name type="scientific">Pseudonocardia charpentierae</name>
    <dbReference type="NCBI Taxonomy" id="3075545"/>
    <lineage>
        <taxon>Bacteria</taxon>
        <taxon>Bacillati</taxon>
        <taxon>Actinomycetota</taxon>
        <taxon>Actinomycetes</taxon>
        <taxon>Pseudonocardiales</taxon>
        <taxon>Pseudonocardiaceae</taxon>
        <taxon>Pseudonocardia</taxon>
    </lineage>
</organism>
<dbReference type="Pfam" id="PF12706">
    <property type="entry name" value="Lactamase_B_2"/>
    <property type="match status" value="1"/>
</dbReference>
<keyword evidence="5" id="KW-1185">Reference proteome</keyword>
<gene>
    <name evidence="4" type="ORF">RM445_20795</name>
</gene>
<evidence type="ECO:0000313" key="5">
    <source>
        <dbReference type="Proteomes" id="UP001183202"/>
    </source>
</evidence>
<dbReference type="PANTHER" id="PTHR15032">
    <property type="entry name" value="N-ACYL-PHOSPHATIDYLETHANOLAMINE-HYDROLYZING PHOSPHOLIPASE D"/>
    <property type="match status" value="1"/>
</dbReference>
<dbReference type="InterPro" id="IPR001279">
    <property type="entry name" value="Metallo-B-lactamas"/>
</dbReference>
<dbReference type="SUPFAM" id="SSF56281">
    <property type="entry name" value="Metallo-hydrolase/oxidoreductase"/>
    <property type="match status" value="1"/>
</dbReference>
<dbReference type="Gene3D" id="3.60.15.10">
    <property type="entry name" value="Ribonuclease Z/Hydroxyacylglutathione hydrolase-like"/>
    <property type="match status" value="1"/>
</dbReference>
<dbReference type="Proteomes" id="UP001183202">
    <property type="component" value="Unassembled WGS sequence"/>
</dbReference>
<dbReference type="EMBL" id="JAVREJ010000015">
    <property type="protein sequence ID" value="MDT0351970.1"/>
    <property type="molecule type" value="Genomic_DNA"/>
</dbReference>
<evidence type="ECO:0000256" key="2">
    <source>
        <dbReference type="SAM" id="SignalP"/>
    </source>
</evidence>
<dbReference type="RefSeq" id="WP_311558469.1">
    <property type="nucleotide sequence ID" value="NZ_JAVREJ010000015.1"/>
</dbReference>
<proteinExistence type="predicted"/>
<feature type="chain" id="PRO_5047494189" evidence="2">
    <location>
        <begin position="23"/>
        <end position="374"/>
    </location>
</feature>
<sequence>MHLRFLVPGAVAALATVALTRAAVGLPAALGAPGPRLRATADRAAAAGSRHASDGLFHNTLPDEIVNRGALLAVVRAMASRGPTGRPGGAIPLAADPAPTTPAPLALTWYGHSSVLLEVDGHRVLADPVWGERVSPSPTIGPRRLHPAPVPLSALPPVDAVVISHDHYDHLDLPTVRALLRAGTAPFVVPLGLGNHLRRWGVPDARVVELDWDESVQIGSLTLTCTEARHFSGRGLRRNTTLWSSWVVAGPQHRAFFGGDTGYTPAFADLGRTYGPFDLTVLPIGAYSDRWPLIHMTPEEAVQAHRDLTGRHAAPLVPIHWATFNLGFHTWAEPVERLRAAADEAGVRIAVPRPGGRVDGTAPPPPSDWWTAVG</sequence>
<evidence type="ECO:0000259" key="3">
    <source>
        <dbReference type="Pfam" id="PF12706"/>
    </source>
</evidence>
<reference evidence="5" key="1">
    <citation type="submission" date="2023-07" db="EMBL/GenBank/DDBJ databases">
        <title>30 novel species of actinomycetes from the DSMZ collection.</title>
        <authorList>
            <person name="Nouioui I."/>
        </authorList>
    </citation>
    <scope>NUCLEOTIDE SEQUENCE [LARGE SCALE GENOMIC DNA]</scope>
    <source>
        <strain evidence="5">DSM 45834</strain>
    </source>
</reference>
<accession>A0ABU2NE11</accession>
<feature type="domain" description="Metallo-beta-lactamase" evidence="3">
    <location>
        <begin position="122"/>
        <end position="321"/>
    </location>
</feature>